<dbReference type="Gene3D" id="3.40.140.10">
    <property type="entry name" value="Cytidine Deaminase, domain 2"/>
    <property type="match status" value="1"/>
</dbReference>
<evidence type="ECO:0000256" key="11">
    <source>
        <dbReference type="ARBA" id="ARBA00058389"/>
    </source>
</evidence>
<sequence>MELNIVRPVISVIPGSNANPRRVGYSELGRGWSKSSVLRGSFICIDKSGKFWQSGFSNHSGIMTRRSRRHMRYSPRCHGITSLSEGAMPEDAQYMRMCISLAKKALGCTSPNPMVGCVIVKDGHIVGQGFHPKAGEPHAEVFALREAGTKAEGATAYVSLEPCNHYGRTPPCTQALIQARVGRVVVGMVDPNPIVASKGVATLRNSGIDVTVGVEEKLCQTMNEAYIHRILTGKPFITMRFSMSLDGGMLDDLGDGAAEEGGYYSKMLQQYDGVIVSDQTLYDNLNLLSSEAGAKQPLRIVVTRTLVLPIDSLIFNTDLAPTLVLADEKAIVDNLQSAGKLNGQTMDMLLRQRGVEVVILKKLEIDSVLDICSQRGLCSVFIDSRGLASAGLENFIGKQALEEEAVQKLVIAICPMISGNKRTELNFDIPPAKLNRLRTKLSKDVAVVEGYFPRDFN</sequence>
<accession>B8LR04</accession>
<evidence type="ECO:0000256" key="1">
    <source>
        <dbReference type="ARBA" id="ARBA00001947"/>
    </source>
</evidence>
<dbReference type="InterPro" id="IPR016193">
    <property type="entry name" value="Cytidine_deaminase-like"/>
</dbReference>
<comment type="cofactor">
    <cofactor evidence="1">
        <name>Zn(2+)</name>
        <dbReference type="ChEBI" id="CHEBI:29105"/>
    </cofactor>
</comment>
<dbReference type="InterPro" id="IPR016192">
    <property type="entry name" value="APOBEC/CMP_deaminase_Zn-bd"/>
</dbReference>
<dbReference type="InterPro" id="IPR002125">
    <property type="entry name" value="CMP_dCMP_dom"/>
</dbReference>
<dbReference type="SUPFAM" id="SSF53597">
    <property type="entry name" value="Dihydrofolate reductase-like"/>
    <property type="match status" value="1"/>
</dbReference>
<dbReference type="GO" id="GO:0008270">
    <property type="term" value="F:zinc ion binding"/>
    <property type="evidence" value="ECO:0007669"/>
    <property type="project" value="InterPro"/>
</dbReference>
<dbReference type="AlphaFoldDB" id="B8LR04"/>
<feature type="domain" description="CMP/dCMP-type deaminase" evidence="13">
    <location>
        <begin position="89"/>
        <end position="211"/>
    </location>
</feature>
<dbReference type="CDD" id="cd01284">
    <property type="entry name" value="Riboflavin_deaminase-reductase"/>
    <property type="match status" value="1"/>
</dbReference>
<dbReference type="EC" id="3.5.4.26" evidence="4"/>
<evidence type="ECO:0000256" key="10">
    <source>
        <dbReference type="ARBA" id="ARBA00023268"/>
    </source>
</evidence>
<dbReference type="InterPro" id="IPR002734">
    <property type="entry name" value="RibDG_C"/>
</dbReference>
<proteinExistence type="evidence at transcript level"/>
<evidence type="ECO:0000256" key="4">
    <source>
        <dbReference type="ARBA" id="ARBA00012766"/>
    </source>
</evidence>
<evidence type="ECO:0000256" key="7">
    <source>
        <dbReference type="ARBA" id="ARBA00022723"/>
    </source>
</evidence>
<evidence type="ECO:0000256" key="6">
    <source>
        <dbReference type="ARBA" id="ARBA00022619"/>
    </source>
</evidence>
<dbReference type="InterPro" id="IPR004794">
    <property type="entry name" value="Eubact_RibD"/>
</dbReference>
<dbReference type="EC" id="1.1.1.193" evidence="5"/>
<dbReference type="EMBL" id="EF678320">
    <property type="protein sequence ID" value="ABR18084.1"/>
    <property type="molecule type" value="mRNA"/>
</dbReference>
<name>B8LR04_PICSI</name>
<dbReference type="PROSITE" id="PS00903">
    <property type="entry name" value="CYT_DCMP_DEAMINASES_1"/>
    <property type="match status" value="1"/>
</dbReference>
<dbReference type="GO" id="GO:0009231">
    <property type="term" value="P:riboflavin biosynthetic process"/>
    <property type="evidence" value="ECO:0007669"/>
    <property type="project" value="UniProtKB-UniPathway"/>
</dbReference>
<evidence type="ECO:0000256" key="3">
    <source>
        <dbReference type="ARBA" id="ARBA00004910"/>
    </source>
</evidence>
<dbReference type="PANTHER" id="PTHR11079">
    <property type="entry name" value="CYTOSINE DEAMINASE FAMILY MEMBER"/>
    <property type="match status" value="1"/>
</dbReference>
<dbReference type="Pfam" id="PF00383">
    <property type="entry name" value="dCMP_cyt_deam_1"/>
    <property type="match status" value="1"/>
</dbReference>
<evidence type="ECO:0000259" key="13">
    <source>
        <dbReference type="PROSITE" id="PS51747"/>
    </source>
</evidence>
<dbReference type="GO" id="GO:0008703">
    <property type="term" value="F:5-amino-6-(5-phosphoribosylamino)uracil reductase activity"/>
    <property type="evidence" value="ECO:0007669"/>
    <property type="project" value="UniProtKB-EC"/>
</dbReference>
<dbReference type="NCBIfam" id="TIGR00326">
    <property type="entry name" value="eubact_ribD"/>
    <property type="match status" value="1"/>
</dbReference>
<reference evidence="14" key="1">
    <citation type="submission" date="2007-06" db="EMBL/GenBank/DDBJ databases">
        <title>Full length cDNA sequences from Sitka Spruce (Picea sitchensis).</title>
        <authorList>
            <person name="Ralph S.G."/>
            <person name="Chun H.E."/>
            <person name="Liao N."/>
            <person name="Ali J."/>
            <person name="Reid K."/>
            <person name="Kolosova N."/>
            <person name="Cooper N."/>
            <person name="Cullis C."/>
            <person name="Jancsik S."/>
            <person name="Moore R."/>
            <person name="Mayo M."/>
            <person name="Wagner S."/>
            <person name="Holt R.A."/>
            <person name="Jones S.J.M."/>
            <person name="Marra M.A."/>
            <person name="Ritland C.E."/>
            <person name="Ritland K."/>
            <person name="Bohlmann J."/>
        </authorList>
    </citation>
    <scope>NUCLEOTIDE SEQUENCE</scope>
    <source>
        <tissue evidence="14">Bark</tissue>
    </source>
</reference>
<comment type="pathway">
    <text evidence="3">Cofactor biosynthesis; riboflavin biosynthesis; 5-amino-6-(D-ribitylamino)uracil from GTP: step 3/4.</text>
</comment>
<dbReference type="Pfam" id="PF01872">
    <property type="entry name" value="RibD_C"/>
    <property type="match status" value="1"/>
</dbReference>
<dbReference type="Gene3D" id="3.40.430.10">
    <property type="entry name" value="Dihydrofolate Reductase, subunit A"/>
    <property type="match status" value="1"/>
</dbReference>
<dbReference type="InterPro" id="IPR024072">
    <property type="entry name" value="DHFR-like_dom_sf"/>
</dbReference>
<comment type="pathway">
    <text evidence="2">Cofactor biosynthesis; riboflavin biosynthesis; 5-amino-6-(D-ribitylamino)uracil from GTP: step 2/4.</text>
</comment>
<protein>
    <recommendedName>
        <fullName evidence="12">Riboflavin biosynthesis protein PYRD, chloroplastic</fullName>
        <ecNumber evidence="5">1.1.1.193</ecNumber>
        <ecNumber evidence="4">3.5.4.26</ecNumber>
    </recommendedName>
</protein>
<dbReference type="UniPathway" id="UPA00275">
    <property type="reaction ID" value="UER00401"/>
</dbReference>
<organism evidence="14">
    <name type="scientific">Picea sitchensis</name>
    <name type="common">Sitka spruce</name>
    <name type="synonym">Pinus sitchensis</name>
    <dbReference type="NCBI Taxonomy" id="3332"/>
    <lineage>
        <taxon>Eukaryota</taxon>
        <taxon>Viridiplantae</taxon>
        <taxon>Streptophyta</taxon>
        <taxon>Embryophyta</taxon>
        <taxon>Tracheophyta</taxon>
        <taxon>Spermatophyta</taxon>
        <taxon>Pinopsida</taxon>
        <taxon>Pinidae</taxon>
        <taxon>Conifers I</taxon>
        <taxon>Pinales</taxon>
        <taxon>Pinaceae</taxon>
        <taxon>Picea</taxon>
    </lineage>
</organism>
<evidence type="ECO:0000313" key="14">
    <source>
        <dbReference type="EMBL" id="ABR18084.1"/>
    </source>
</evidence>
<dbReference type="GO" id="GO:0008835">
    <property type="term" value="F:diaminohydroxyphosphoribosylaminopyrimidine deaminase activity"/>
    <property type="evidence" value="ECO:0007669"/>
    <property type="project" value="UniProtKB-EC"/>
</dbReference>
<dbReference type="PANTHER" id="PTHR11079:SF162">
    <property type="entry name" value="RIBOFLAVIN BIOSYNTHESIS PROTEIN PYRD, CHLOROPLASTIC"/>
    <property type="match status" value="1"/>
</dbReference>
<dbReference type="PROSITE" id="PS51747">
    <property type="entry name" value="CYT_DCMP_DEAMINASES_2"/>
    <property type="match status" value="1"/>
</dbReference>
<evidence type="ECO:0000256" key="2">
    <source>
        <dbReference type="ARBA" id="ARBA00004882"/>
    </source>
</evidence>
<keyword evidence="6" id="KW-0686">Riboflavin biosynthesis</keyword>
<keyword evidence="7" id="KW-0479">Metal-binding</keyword>
<evidence type="ECO:0000256" key="9">
    <source>
        <dbReference type="ARBA" id="ARBA00022833"/>
    </source>
</evidence>
<evidence type="ECO:0000256" key="8">
    <source>
        <dbReference type="ARBA" id="ARBA00022801"/>
    </source>
</evidence>
<keyword evidence="9" id="KW-0862">Zinc</keyword>
<comment type="function">
    <text evidence="11">Monofunctional pyrimidine deaminase involved in the riboflavin biosynthesis pathway. Also has a reductase domain that lacks catalytically essential substrate-binding residues.</text>
</comment>
<evidence type="ECO:0000256" key="12">
    <source>
        <dbReference type="ARBA" id="ARBA00070721"/>
    </source>
</evidence>
<keyword evidence="10" id="KW-0511">Multifunctional enzyme</keyword>
<dbReference type="FunFam" id="3.40.140.10:FF:000025">
    <property type="entry name" value="Riboflavin biosynthesis protein RibD"/>
    <property type="match status" value="1"/>
</dbReference>
<keyword evidence="8" id="KW-0378">Hydrolase</keyword>
<evidence type="ECO:0000256" key="5">
    <source>
        <dbReference type="ARBA" id="ARBA00013173"/>
    </source>
</evidence>
<dbReference type="SUPFAM" id="SSF53927">
    <property type="entry name" value="Cytidine deaminase-like"/>
    <property type="match status" value="1"/>
</dbReference>